<keyword evidence="8" id="KW-1185">Reference proteome</keyword>
<accession>A0A4Y3PW67</accession>
<dbReference type="SUPFAM" id="SSF49503">
    <property type="entry name" value="Cupredoxins"/>
    <property type="match status" value="3"/>
</dbReference>
<name>A0A4Y3PW67_BREPA</name>
<dbReference type="InterPro" id="IPR002355">
    <property type="entry name" value="Cu_oxidase_Cu_BS"/>
</dbReference>
<sequence length="751" mass="82202">MADFAVLAGTHQGLFLVLVLTTLIPALIAHTLVYQPTKRALARKTRLTLLFVWISLSVFAGQLLLTWAYFQSFGWLYIKDKTIGFLPLIAVPVICVLFFSLPRLLDLAAKLGRCSNKPSYIVDNPDMSLIAQEVASADMSLLRQADPFYTTDHERVDEHLRKMVSAPELIVPLQLAVLGSVTACCLQLTFPAVTLEPSTLLVAWVVMVAATSALWIVQSWQQQRCSHPGEWKRPAPLFRFLRATGVFMVLSTGLVAFGSQALQASLLPEQFNMTSHTNVDTGLSTKQLAPHSHASHAPDSGTAPSSNAKTVSVADLTGPRAGTAERKFALTAQKATIRLPSGNTLEAWTFNGQYPGPELRLKQGELVEIVLENKDIADGVTIHWHGLNVPNAEDGVAGATQDAVLPGEKHVYRFRAEQAGTFWYHSHQQASVQVRKGLFGAMVIEPAANANASRSEPAIRDLALIHHKPKGEGPTLNGADMLAKQTVAPGTPVRLRFINAENLPVTYQLLGTSFQVSAIDGNEVNEPNLLANQALKLAAGGRYDVSFTMPNRPVLFTQATQGKNRGKGLLLSPDGGDALPNLQADLPLFDPARYGAPLPLPFDLATSYDREYVLLFDVAFGMYDGRIDGLWTINGEVFPDTPMMLVQEGDLVKMTFVNRSFMDHPMHLHGHHMLVLTRNGRQTTGSPWWTDTLNVAPGETYEVAFRAGNPGLWMDHCHNQDHAALGMSMHLLYEGVTTPYEAGRATRNHPE</sequence>
<dbReference type="InterPro" id="IPR001117">
    <property type="entry name" value="Cu-oxidase_2nd"/>
</dbReference>
<evidence type="ECO:0000256" key="3">
    <source>
        <dbReference type="SAM" id="MobiDB-lite"/>
    </source>
</evidence>
<evidence type="ECO:0000259" key="6">
    <source>
        <dbReference type="Pfam" id="PF07732"/>
    </source>
</evidence>
<feature type="region of interest" description="Disordered" evidence="3">
    <location>
        <begin position="287"/>
        <end position="311"/>
    </location>
</feature>
<dbReference type="Pfam" id="PF07732">
    <property type="entry name" value="Cu-oxidase_3"/>
    <property type="match status" value="1"/>
</dbReference>
<gene>
    <name evidence="7" type="ORF">BPA01_51790</name>
</gene>
<dbReference type="Pfam" id="PF07731">
    <property type="entry name" value="Cu-oxidase_2"/>
    <property type="match status" value="1"/>
</dbReference>
<keyword evidence="2" id="KW-0560">Oxidoreductase</keyword>
<dbReference type="STRING" id="54914.AV540_23490"/>
<dbReference type="InterPro" id="IPR011707">
    <property type="entry name" value="Cu-oxidase-like_N"/>
</dbReference>
<feature type="domain" description="Plastocyanin-like" evidence="6">
    <location>
        <begin position="333"/>
        <end position="447"/>
    </location>
</feature>
<evidence type="ECO:0008006" key="9">
    <source>
        <dbReference type="Google" id="ProtNLM"/>
    </source>
</evidence>
<dbReference type="CDD" id="cd04202">
    <property type="entry name" value="CuRO_D2_2dMcoN_like"/>
    <property type="match status" value="1"/>
</dbReference>
<dbReference type="PANTHER" id="PTHR11709:SF482">
    <property type="entry name" value="COPPER-CONTAINING NITRITE REDUCTASE"/>
    <property type="match status" value="1"/>
</dbReference>
<dbReference type="Proteomes" id="UP000316882">
    <property type="component" value="Unassembled WGS sequence"/>
</dbReference>
<keyword evidence="1" id="KW-0479">Metal-binding</keyword>
<dbReference type="AlphaFoldDB" id="A0A4Y3PW67"/>
<dbReference type="PROSITE" id="PS00080">
    <property type="entry name" value="MULTICOPPER_OXIDASE2"/>
    <property type="match status" value="1"/>
</dbReference>
<evidence type="ECO:0000256" key="1">
    <source>
        <dbReference type="ARBA" id="ARBA00022723"/>
    </source>
</evidence>
<evidence type="ECO:0000259" key="4">
    <source>
        <dbReference type="Pfam" id="PF00394"/>
    </source>
</evidence>
<dbReference type="GO" id="GO:0016491">
    <property type="term" value="F:oxidoreductase activity"/>
    <property type="evidence" value="ECO:0007669"/>
    <property type="project" value="UniProtKB-KW"/>
</dbReference>
<reference evidence="7 8" key="1">
    <citation type="submission" date="2019-06" db="EMBL/GenBank/DDBJ databases">
        <title>Whole genome shotgun sequence of Brevibacillus parabrevis NBRC 12334.</title>
        <authorList>
            <person name="Hosoyama A."/>
            <person name="Uohara A."/>
            <person name="Ohji S."/>
            <person name="Ichikawa N."/>
        </authorList>
    </citation>
    <scope>NUCLEOTIDE SEQUENCE [LARGE SCALE GENOMIC DNA]</scope>
    <source>
        <strain evidence="7 8">NBRC 12334</strain>
    </source>
</reference>
<dbReference type="EMBL" id="BJMH01000046">
    <property type="protein sequence ID" value="GEB35599.1"/>
    <property type="molecule type" value="Genomic_DNA"/>
</dbReference>
<dbReference type="Pfam" id="PF00394">
    <property type="entry name" value="Cu-oxidase"/>
    <property type="match status" value="1"/>
</dbReference>
<dbReference type="Gene3D" id="2.60.40.420">
    <property type="entry name" value="Cupredoxins - blue copper proteins"/>
    <property type="match status" value="3"/>
</dbReference>
<dbReference type="GO" id="GO:0005507">
    <property type="term" value="F:copper ion binding"/>
    <property type="evidence" value="ECO:0007669"/>
    <property type="project" value="InterPro"/>
</dbReference>
<evidence type="ECO:0000256" key="2">
    <source>
        <dbReference type="ARBA" id="ARBA00023002"/>
    </source>
</evidence>
<feature type="domain" description="Plastocyanin-like" evidence="5">
    <location>
        <begin position="630"/>
        <end position="732"/>
    </location>
</feature>
<dbReference type="InterPro" id="IPR008972">
    <property type="entry name" value="Cupredoxin"/>
</dbReference>
<dbReference type="InterPro" id="IPR045087">
    <property type="entry name" value="Cu-oxidase_fam"/>
</dbReference>
<dbReference type="RefSeq" id="WP_122966377.1">
    <property type="nucleotide sequence ID" value="NZ_BJMH01000046.1"/>
</dbReference>
<dbReference type="PANTHER" id="PTHR11709">
    <property type="entry name" value="MULTI-COPPER OXIDASE"/>
    <property type="match status" value="1"/>
</dbReference>
<dbReference type="InterPro" id="IPR011706">
    <property type="entry name" value="Cu-oxidase_C"/>
</dbReference>
<evidence type="ECO:0000259" key="5">
    <source>
        <dbReference type="Pfam" id="PF07731"/>
    </source>
</evidence>
<evidence type="ECO:0000313" key="8">
    <source>
        <dbReference type="Proteomes" id="UP000316882"/>
    </source>
</evidence>
<comment type="caution">
    <text evidence="7">The sequence shown here is derived from an EMBL/GenBank/DDBJ whole genome shotgun (WGS) entry which is preliminary data.</text>
</comment>
<protein>
    <recommendedName>
        <fullName evidence="9">Copper oxidase</fullName>
    </recommendedName>
</protein>
<evidence type="ECO:0000313" key="7">
    <source>
        <dbReference type="EMBL" id="GEB35599.1"/>
    </source>
</evidence>
<organism evidence="7 8">
    <name type="scientific">Brevibacillus parabrevis</name>
    <dbReference type="NCBI Taxonomy" id="54914"/>
    <lineage>
        <taxon>Bacteria</taxon>
        <taxon>Bacillati</taxon>
        <taxon>Bacillota</taxon>
        <taxon>Bacilli</taxon>
        <taxon>Bacillales</taxon>
        <taxon>Paenibacillaceae</taxon>
        <taxon>Brevibacillus</taxon>
    </lineage>
</organism>
<feature type="domain" description="Plastocyanin-like" evidence="4">
    <location>
        <begin position="450"/>
        <end position="552"/>
    </location>
</feature>
<proteinExistence type="predicted"/>